<reference evidence="2" key="1">
    <citation type="submission" date="2022-07" db="EMBL/GenBank/DDBJ databases">
        <title>Draft genome sequence of Zalerion maritima ATCC 34329, a (micro)plastics degrading marine fungus.</title>
        <authorList>
            <person name="Paco A."/>
            <person name="Goncalves M.F.M."/>
            <person name="Rocha-Santos T.A.P."/>
            <person name="Alves A."/>
        </authorList>
    </citation>
    <scope>NUCLEOTIDE SEQUENCE</scope>
    <source>
        <strain evidence="2">ATCC 34329</strain>
    </source>
</reference>
<name>A0AAD5RHT1_9PEZI</name>
<dbReference type="PANTHER" id="PTHR34598:SF3">
    <property type="entry name" value="OXIDOREDUCTASE AN1597"/>
    <property type="match status" value="1"/>
</dbReference>
<dbReference type="InterPro" id="IPR044053">
    <property type="entry name" value="AsaB-like"/>
</dbReference>
<comment type="caution">
    <text evidence="2">The sequence shown here is derived from an EMBL/GenBank/DDBJ whole genome shotgun (WGS) entry which is preliminary data.</text>
</comment>
<keyword evidence="3" id="KW-1185">Reference proteome</keyword>
<dbReference type="PANTHER" id="PTHR34598">
    <property type="entry name" value="BLL6449 PROTEIN"/>
    <property type="match status" value="1"/>
</dbReference>
<dbReference type="NCBIfam" id="NF041278">
    <property type="entry name" value="CmcJ_NvfI_EfuI"/>
    <property type="match status" value="1"/>
</dbReference>
<sequence>MSTTTQTMPTPCHDARTRLQYFDPNTKLSRRYLAPGAAINTGKFHWQDMTIRDGRPVRSAFALETTGFCLVDHPSRVTDWDSKDQQGTVYSREMEELILAMTGADRAFVFEPTLRRASTTTAWQPFGSEVHVDYTTCTAENLIQSFLDGAGVQRSDFSRIQCINVWRALSPGPQDHPLGVCDASTVGPGECHANPRIHVDVLPDLDNLSPNDEPGPDTPAADMFEYRQHHRWWFFSDMTADEALVFKLYDSDDGARAPRCPHTAFHDATRAGARPRESIEIRTVVCFK</sequence>
<gene>
    <name evidence="2" type="ORF">MKZ38_007377</name>
</gene>
<organism evidence="2 3">
    <name type="scientific">Zalerion maritima</name>
    <dbReference type="NCBI Taxonomy" id="339359"/>
    <lineage>
        <taxon>Eukaryota</taxon>
        <taxon>Fungi</taxon>
        <taxon>Dikarya</taxon>
        <taxon>Ascomycota</taxon>
        <taxon>Pezizomycotina</taxon>
        <taxon>Sordariomycetes</taxon>
        <taxon>Lulworthiomycetidae</taxon>
        <taxon>Lulworthiales</taxon>
        <taxon>Lulworthiaceae</taxon>
        <taxon>Zalerion</taxon>
    </lineage>
</organism>
<evidence type="ECO:0000313" key="2">
    <source>
        <dbReference type="EMBL" id="KAJ2894627.1"/>
    </source>
</evidence>
<dbReference type="EMBL" id="JAKWBI020000473">
    <property type="protein sequence ID" value="KAJ2894627.1"/>
    <property type="molecule type" value="Genomic_DNA"/>
</dbReference>
<accession>A0AAD5RHT1</accession>
<dbReference type="Proteomes" id="UP001201980">
    <property type="component" value="Unassembled WGS sequence"/>
</dbReference>
<protein>
    <recommendedName>
        <fullName evidence="4">Methyltransferase</fullName>
    </recommendedName>
</protein>
<dbReference type="GO" id="GO:0016491">
    <property type="term" value="F:oxidoreductase activity"/>
    <property type="evidence" value="ECO:0007669"/>
    <property type="project" value="InterPro"/>
</dbReference>
<dbReference type="AlphaFoldDB" id="A0AAD5RHT1"/>
<evidence type="ECO:0000256" key="1">
    <source>
        <dbReference type="ARBA" id="ARBA00023604"/>
    </source>
</evidence>
<evidence type="ECO:0000313" key="3">
    <source>
        <dbReference type="Proteomes" id="UP001201980"/>
    </source>
</evidence>
<proteinExistence type="inferred from homology"/>
<comment type="similarity">
    <text evidence="1">Belongs to the asaB hydroxylase/desaturase family.</text>
</comment>
<evidence type="ECO:0008006" key="4">
    <source>
        <dbReference type="Google" id="ProtNLM"/>
    </source>
</evidence>